<gene>
    <name evidence="1" type="ORF">NM208_g14658</name>
</gene>
<comment type="caution">
    <text evidence="1">The sequence shown here is derived from an EMBL/GenBank/DDBJ whole genome shotgun (WGS) entry which is preliminary data.</text>
</comment>
<evidence type="ECO:0000313" key="2">
    <source>
        <dbReference type="Proteomes" id="UP001148629"/>
    </source>
</evidence>
<evidence type="ECO:0000313" key="1">
    <source>
        <dbReference type="EMBL" id="KAJ3517775.1"/>
    </source>
</evidence>
<accession>A0ACC1RFA7</accession>
<proteinExistence type="predicted"/>
<keyword evidence="2" id="KW-1185">Reference proteome</keyword>
<name>A0ACC1RFA7_9HYPO</name>
<protein>
    <submittedName>
        <fullName evidence="1">Uncharacterized protein</fullName>
    </submittedName>
</protein>
<reference evidence="1" key="1">
    <citation type="submission" date="2022-08" db="EMBL/GenBank/DDBJ databases">
        <title>Genome Sequence of Fusarium decemcellulare.</title>
        <authorList>
            <person name="Buettner E."/>
        </authorList>
    </citation>
    <scope>NUCLEOTIDE SEQUENCE</scope>
    <source>
        <strain evidence="1">Babe19</strain>
    </source>
</reference>
<dbReference type="Proteomes" id="UP001148629">
    <property type="component" value="Unassembled WGS sequence"/>
</dbReference>
<dbReference type="EMBL" id="JANRMS010003538">
    <property type="protein sequence ID" value="KAJ3517775.1"/>
    <property type="molecule type" value="Genomic_DNA"/>
</dbReference>
<sequence>MDVDVKAQTSGVSSLLAEDTASNSTVDLNHDSDTSPSEAGEPTIKPPLQPLTATLSDLYDDNIAAKVLHAAVTGLENNTPPAAYPEYVPQTGPEPGKYVLREKNFWTCGFFPGSIYSLIERSIKFPKTTPGGEKGKNLRAQLLTLGRAWSDPLHAFAKRTDTHDMSFMIQPSMRVRWEVLHEESALDSIITAARSLYTRYNHTVGAMRSWDLLAQDGVEIADMTKNFLVIIDSMCNLDLLYYAAAHTGQTELADAATTHAKTLIRTLLRKEALSSVGSPMYSTFHVANFDPRNGDIKEKRTGQGYSAPSTWARGQAWGILGYSQSYIWTKDPEFLDAAIGLAEYFVYRLLNSPACVEIPIPGQNRTKGRYVPLWDFDAPIDTKAPLRDSSAGIIAANGLLVLSQALAGSGSPSLSSRYLSLAIRIVQDTLDFSLAQEKSGLSLTSEGTVVCKDLDPNAHFEAILKNATANHNAKDYKRYWDHGLVYGDYYLIEFGNKLLKMGLVL</sequence>
<organism evidence="1 2">
    <name type="scientific">Fusarium decemcellulare</name>
    <dbReference type="NCBI Taxonomy" id="57161"/>
    <lineage>
        <taxon>Eukaryota</taxon>
        <taxon>Fungi</taxon>
        <taxon>Dikarya</taxon>
        <taxon>Ascomycota</taxon>
        <taxon>Pezizomycotina</taxon>
        <taxon>Sordariomycetes</taxon>
        <taxon>Hypocreomycetidae</taxon>
        <taxon>Hypocreales</taxon>
        <taxon>Nectriaceae</taxon>
        <taxon>Fusarium</taxon>
        <taxon>Fusarium decemcellulare species complex</taxon>
    </lineage>
</organism>